<dbReference type="EMBL" id="ATLV01024577">
    <property type="status" value="NOT_ANNOTATED_CDS"/>
    <property type="molecule type" value="Genomic_DNA"/>
</dbReference>
<organism evidence="5 6">
    <name type="scientific">Anopheles sinensis</name>
    <name type="common">Mosquito</name>
    <dbReference type="NCBI Taxonomy" id="74873"/>
    <lineage>
        <taxon>Eukaryota</taxon>
        <taxon>Metazoa</taxon>
        <taxon>Ecdysozoa</taxon>
        <taxon>Arthropoda</taxon>
        <taxon>Hexapoda</taxon>
        <taxon>Insecta</taxon>
        <taxon>Pterygota</taxon>
        <taxon>Neoptera</taxon>
        <taxon>Endopterygota</taxon>
        <taxon>Diptera</taxon>
        <taxon>Nematocera</taxon>
        <taxon>Culicoidea</taxon>
        <taxon>Culicidae</taxon>
        <taxon>Anophelinae</taxon>
        <taxon>Anopheles</taxon>
    </lineage>
</organism>
<dbReference type="PANTHER" id="PTHR24373">
    <property type="entry name" value="SLIT RELATED LEUCINE-RICH REPEAT NEURONAL PROTEIN"/>
    <property type="match status" value="1"/>
</dbReference>
<dbReference type="OMA" id="STKICCE"/>
<dbReference type="GO" id="GO:0005615">
    <property type="term" value="C:extracellular space"/>
    <property type="evidence" value="ECO:0007669"/>
    <property type="project" value="TreeGrafter"/>
</dbReference>
<dbReference type="STRING" id="74873.A0A084WN91"/>
<protein>
    <submittedName>
        <fullName evidence="4 5">Uncharacterized protein</fullName>
    </submittedName>
</protein>
<dbReference type="SUPFAM" id="SSF52058">
    <property type="entry name" value="L domain-like"/>
    <property type="match status" value="1"/>
</dbReference>
<dbReference type="VEuPathDB" id="VectorBase:ASIS016700"/>
<keyword evidence="1" id="KW-0433">Leucine-rich repeat</keyword>
<evidence type="ECO:0000256" key="3">
    <source>
        <dbReference type="ARBA" id="ARBA00022737"/>
    </source>
</evidence>
<dbReference type="VEuPathDB" id="VectorBase:ASIC019770"/>
<evidence type="ECO:0000256" key="1">
    <source>
        <dbReference type="ARBA" id="ARBA00022614"/>
    </source>
</evidence>
<dbReference type="Proteomes" id="UP000030765">
    <property type="component" value="Unassembled WGS sequence"/>
</dbReference>
<dbReference type="InterPro" id="IPR032675">
    <property type="entry name" value="LRR_dom_sf"/>
</dbReference>
<evidence type="ECO:0000313" key="4">
    <source>
        <dbReference type="EMBL" id="KFB51685.1"/>
    </source>
</evidence>
<dbReference type="SMART" id="SM00369">
    <property type="entry name" value="LRR_TYP"/>
    <property type="match status" value="4"/>
</dbReference>
<dbReference type="AlphaFoldDB" id="A0A084WN91"/>
<evidence type="ECO:0000313" key="5">
    <source>
        <dbReference type="EnsemblMetazoa" id="ASIC019770-PA"/>
    </source>
</evidence>
<sequence length="424" mass="48665">MTFCKAQCSNNDEFSCIIPKVNISAGGLVMLEAAMLSAPFRSYYIEKLIVANPPSGAFLQRVAWTVNQISFDVFYEPVMRLLRDNTLQSITLDSAKNLQEFEVVGTNDHLKELVIDHSKLDRIPPTFGNLHQLKLIQIRYSRMEMLSLDVLAGNAELMYATFSSNRIARVLPLKNTNTAVKLREMDLTENLIEYLDMSIWAPFKALIRINLSYNRLLVLDTQHSFTLGNLTTLYLDSNRLKTIDMRQLNLPQLQTISLNDNNFTEVPSTWGKKEALSYISINNNYIKSFDFGSLRSLAYLDTIMLESNHIQRVTVSNPVVHLPHLKWIYLANNTLNRIELNGTDFPELSYLTLAHNRFTSVPTVFRKYPNLRMSLEANPIKCDNYKLHHLQLESFQIISVYAWGDDRCPELFITYGGYDYCCIG</sequence>
<dbReference type="Gene3D" id="3.80.10.10">
    <property type="entry name" value="Ribonuclease Inhibitor"/>
    <property type="match status" value="2"/>
</dbReference>
<reference evidence="5" key="2">
    <citation type="submission" date="2020-05" db="UniProtKB">
        <authorList>
            <consortium name="EnsemblMetazoa"/>
        </authorList>
    </citation>
    <scope>IDENTIFICATION</scope>
</reference>
<dbReference type="Pfam" id="PF13855">
    <property type="entry name" value="LRR_8"/>
    <property type="match status" value="2"/>
</dbReference>
<dbReference type="InterPro" id="IPR003591">
    <property type="entry name" value="Leu-rich_rpt_typical-subtyp"/>
</dbReference>
<evidence type="ECO:0000313" key="6">
    <source>
        <dbReference type="Proteomes" id="UP000030765"/>
    </source>
</evidence>
<dbReference type="InterPro" id="IPR050328">
    <property type="entry name" value="Dev_Immune_Receptor"/>
</dbReference>
<keyword evidence="2" id="KW-0732">Signal</keyword>
<dbReference type="GO" id="GO:0031012">
    <property type="term" value="C:extracellular matrix"/>
    <property type="evidence" value="ECO:0007669"/>
    <property type="project" value="TreeGrafter"/>
</dbReference>
<dbReference type="PANTHER" id="PTHR24373:SF378">
    <property type="entry name" value="FI03225P-RELATED"/>
    <property type="match status" value="1"/>
</dbReference>
<dbReference type="EMBL" id="KE525352">
    <property type="protein sequence ID" value="KFB51685.1"/>
    <property type="molecule type" value="Genomic_DNA"/>
</dbReference>
<evidence type="ECO:0000256" key="2">
    <source>
        <dbReference type="ARBA" id="ARBA00022729"/>
    </source>
</evidence>
<name>A0A084WN91_ANOSI</name>
<proteinExistence type="predicted"/>
<accession>A0A084WN91</accession>
<reference evidence="4 6" key="1">
    <citation type="journal article" date="2014" name="BMC Genomics">
        <title>Genome sequence of Anopheles sinensis provides insight into genetics basis of mosquito competence for malaria parasites.</title>
        <authorList>
            <person name="Zhou D."/>
            <person name="Zhang D."/>
            <person name="Ding G."/>
            <person name="Shi L."/>
            <person name="Hou Q."/>
            <person name="Ye Y."/>
            <person name="Xu Y."/>
            <person name="Zhou H."/>
            <person name="Xiong C."/>
            <person name="Li S."/>
            <person name="Yu J."/>
            <person name="Hong S."/>
            <person name="Yu X."/>
            <person name="Zou P."/>
            <person name="Chen C."/>
            <person name="Chang X."/>
            <person name="Wang W."/>
            <person name="Lv Y."/>
            <person name="Sun Y."/>
            <person name="Ma L."/>
            <person name="Shen B."/>
            <person name="Zhu C."/>
        </authorList>
    </citation>
    <scope>NUCLEOTIDE SEQUENCE [LARGE SCALE GENOMIC DNA]</scope>
</reference>
<dbReference type="InterPro" id="IPR001611">
    <property type="entry name" value="Leu-rich_rpt"/>
</dbReference>
<dbReference type="OrthoDB" id="67933at2759"/>
<gene>
    <name evidence="4" type="ORF">ZHAS_00019770</name>
</gene>
<dbReference type="EnsemblMetazoa" id="ASIC019770-RA">
    <property type="protein sequence ID" value="ASIC019770-PA"/>
    <property type="gene ID" value="ASIC019770"/>
</dbReference>
<keyword evidence="3" id="KW-0677">Repeat</keyword>
<keyword evidence="6" id="KW-1185">Reference proteome</keyword>